<comment type="catalytic activity">
    <reaction evidence="11">
        <text>N(6)-(pyridoxal phosphate)-L-lysyl-[4-amino-5-hydroxymethyl-2-methylpyrimidine phosphate synthase] + L-histidyl-[4-amino-5-hydroxymethyl-2-methylpyrimidine phosphate synthase] + 2 Fe(3+) + 4 H2O = L-lysyl-[4-amino-5-hydroxymethyl-2-methylpyrimidine phosphate synthase] + (2S)-2-amino-5-hydroxy-4-oxopentanoyl-[4-amino-5-hydroxymethyl-2-methylpyrimidine phosphate synthase] + 4-amino-2-methyl-5-(phosphooxymethyl)pyrimidine + 3-oxopropanoate + 2 Fe(2+) + 2 H(+)</text>
        <dbReference type="Rhea" id="RHEA:65756"/>
        <dbReference type="Rhea" id="RHEA-COMP:16892"/>
        <dbReference type="Rhea" id="RHEA-COMP:16893"/>
        <dbReference type="Rhea" id="RHEA-COMP:16894"/>
        <dbReference type="Rhea" id="RHEA-COMP:16895"/>
        <dbReference type="ChEBI" id="CHEBI:15377"/>
        <dbReference type="ChEBI" id="CHEBI:15378"/>
        <dbReference type="ChEBI" id="CHEBI:29033"/>
        <dbReference type="ChEBI" id="CHEBI:29034"/>
        <dbReference type="ChEBI" id="CHEBI:29969"/>
        <dbReference type="ChEBI" id="CHEBI:29979"/>
        <dbReference type="ChEBI" id="CHEBI:33190"/>
        <dbReference type="ChEBI" id="CHEBI:58354"/>
        <dbReference type="ChEBI" id="CHEBI:143915"/>
        <dbReference type="ChEBI" id="CHEBI:157692"/>
    </reaction>
    <physiologicalReaction direction="left-to-right" evidence="11">
        <dbReference type="Rhea" id="RHEA:65757"/>
    </physiologicalReaction>
</comment>
<evidence type="ECO:0000256" key="10">
    <source>
        <dbReference type="ARBA" id="ARBA00033171"/>
    </source>
</evidence>
<keyword evidence="7" id="KW-0663">Pyridoxal phosphate</keyword>
<evidence type="ECO:0000256" key="6">
    <source>
        <dbReference type="ARBA" id="ARBA00022723"/>
    </source>
</evidence>
<keyword evidence="6" id="KW-0479">Metal-binding</keyword>
<comment type="similarity">
    <text evidence="3">Belongs to the NMT1/THI5 family.</text>
</comment>
<keyword evidence="15" id="KW-1185">Reference proteome</keyword>
<comment type="function">
    <text evidence="1">Responsible for the formation of the pyrimidine heterocycle in the thiamine biosynthesis pathway. Catalyzes the formation of hydroxymethylpyrimidine phosphate (HMP-P) from histidine and pyridoxal phosphate (PLP). The protein uses PLP and the active site histidine to form HMP-P, generating an inactive enzyme. The enzyme can only undergo a single turnover, which suggests it is a suicide enzyme.</text>
</comment>
<dbReference type="SUPFAM" id="SSF53850">
    <property type="entry name" value="Periplasmic binding protein-like II"/>
    <property type="match status" value="1"/>
</dbReference>
<dbReference type="KEGG" id="drg:H9K76_05285"/>
<proteinExistence type="inferred from homology"/>
<evidence type="ECO:0000313" key="14">
    <source>
        <dbReference type="EMBL" id="QNN58265.1"/>
    </source>
</evidence>
<feature type="signal peptide" evidence="12">
    <location>
        <begin position="1"/>
        <end position="29"/>
    </location>
</feature>
<accession>A0A7G9RRP0</accession>
<comment type="subunit">
    <text evidence="4">Homodimer.</text>
</comment>
<dbReference type="GO" id="GO:0016740">
    <property type="term" value="F:transferase activity"/>
    <property type="evidence" value="ECO:0007669"/>
    <property type="project" value="UniProtKB-KW"/>
</dbReference>
<dbReference type="Gene3D" id="3.40.190.10">
    <property type="entry name" value="Periplasmic binding protein-like II"/>
    <property type="match status" value="2"/>
</dbReference>
<dbReference type="EMBL" id="CP060714">
    <property type="protein sequence ID" value="QNN58265.1"/>
    <property type="molecule type" value="Genomic_DNA"/>
</dbReference>
<dbReference type="RefSeq" id="WP_187598509.1">
    <property type="nucleotide sequence ID" value="NZ_CP060714.1"/>
</dbReference>
<evidence type="ECO:0000256" key="1">
    <source>
        <dbReference type="ARBA" id="ARBA00003469"/>
    </source>
</evidence>
<evidence type="ECO:0000256" key="8">
    <source>
        <dbReference type="ARBA" id="ARBA00022977"/>
    </source>
</evidence>
<dbReference type="InterPro" id="IPR027939">
    <property type="entry name" value="NMT1/THI5"/>
</dbReference>
<dbReference type="InterPro" id="IPR015168">
    <property type="entry name" value="SsuA/THI5"/>
</dbReference>
<keyword evidence="12" id="KW-0732">Signal</keyword>
<keyword evidence="5" id="KW-0808">Transferase</keyword>
<name>A0A7G9RRP0_9BURK</name>
<gene>
    <name evidence="14" type="ORF">H9K76_05285</name>
</gene>
<keyword evidence="9" id="KW-0408">Iron</keyword>
<feature type="chain" id="PRO_5028837397" description="Thiamine pyrimidine synthase" evidence="12">
    <location>
        <begin position="30"/>
        <end position="341"/>
    </location>
</feature>
<dbReference type="AlphaFoldDB" id="A0A7G9RRP0"/>
<dbReference type="Proteomes" id="UP000515811">
    <property type="component" value="Chromosome"/>
</dbReference>
<evidence type="ECO:0000256" key="2">
    <source>
        <dbReference type="ARBA" id="ARBA00004948"/>
    </source>
</evidence>
<dbReference type="Pfam" id="PF09084">
    <property type="entry name" value="NMT1"/>
    <property type="match status" value="1"/>
</dbReference>
<evidence type="ECO:0000256" key="5">
    <source>
        <dbReference type="ARBA" id="ARBA00022679"/>
    </source>
</evidence>
<comment type="pathway">
    <text evidence="2">Cofactor biosynthesis; thiamine diphosphate biosynthesis.</text>
</comment>
<evidence type="ECO:0000256" key="4">
    <source>
        <dbReference type="ARBA" id="ARBA00011738"/>
    </source>
</evidence>
<evidence type="ECO:0000256" key="9">
    <source>
        <dbReference type="ARBA" id="ARBA00023004"/>
    </source>
</evidence>
<protein>
    <recommendedName>
        <fullName evidence="10">Thiamine pyrimidine synthase</fullName>
    </recommendedName>
</protein>
<organism evidence="14 15">
    <name type="scientific">Diaphorobacter ruginosibacter</name>
    <dbReference type="NCBI Taxonomy" id="1715720"/>
    <lineage>
        <taxon>Bacteria</taxon>
        <taxon>Pseudomonadati</taxon>
        <taxon>Pseudomonadota</taxon>
        <taxon>Betaproteobacteria</taxon>
        <taxon>Burkholderiales</taxon>
        <taxon>Comamonadaceae</taxon>
        <taxon>Diaphorobacter</taxon>
    </lineage>
</organism>
<evidence type="ECO:0000256" key="12">
    <source>
        <dbReference type="SAM" id="SignalP"/>
    </source>
</evidence>
<dbReference type="PANTHER" id="PTHR31528:SF1">
    <property type="entry name" value="4-AMINO-5-HYDROXYMETHYL-2-METHYLPYRIMIDINE PHOSPHATE SYNTHASE THI11-RELATED"/>
    <property type="match status" value="1"/>
</dbReference>
<evidence type="ECO:0000259" key="13">
    <source>
        <dbReference type="Pfam" id="PF09084"/>
    </source>
</evidence>
<dbReference type="PANTHER" id="PTHR31528">
    <property type="entry name" value="4-AMINO-5-HYDROXYMETHYL-2-METHYLPYRIMIDINE PHOSPHATE SYNTHASE THI11-RELATED"/>
    <property type="match status" value="1"/>
</dbReference>
<evidence type="ECO:0000256" key="7">
    <source>
        <dbReference type="ARBA" id="ARBA00022898"/>
    </source>
</evidence>
<keyword evidence="8" id="KW-0784">Thiamine biosynthesis</keyword>
<dbReference type="GO" id="GO:0046872">
    <property type="term" value="F:metal ion binding"/>
    <property type="evidence" value="ECO:0007669"/>
    <property type="project" value="UniProtKB-KW"/>
</dbReference>
<feature type="domain" description="SsuA/THI5-like" evidence="13">
    <location>
        <begin position="46"/>
        <end position="258"/>
    </location>
</feature>
<reference evidence="14 15" key="1">
    <citation type="submission" date="2020-08" db="EMBL/GenBank/DDBJ databases">
        <title>Genome sequence of Diaphorobacter ruginosibacter DSM 27467T.</title>
        <authorList>
            <person name="Hyun D.-W."/>
            <person name="Bae J.-W."/>
        </authorList>
    </citation>
    <scope>NUCLEOTIDE SEQUENCE [LARGE SCALE GENOMIC DNA]</scope>
    <source>
        <strain evidence="14 15">DSM 27467</strain>
    </source>
</reference>
<evidence type="ECO:0000256" key="3">
    <source>
        <dbReference type="ARBA" id="ARBA00009406"/>
    </source>
</evidence>
<evidence type="ECO:0000313" key="15">
    <source>
        <dbReference type="Proteomes" id="UP000515811"/>
    </source>
</evidence>
<sequence>MTSRKSTVTFVAAACAVLLSAVAPAGASAQDREKFTFALNWFAVGDHAAYWVALDKGYYAQRGLDVTIQNSKGSGESIAKVDSGRADAGVADTVPVISAVSRGARVKMVGMVFDKTPMTFFSRADNALTKPKDLESKTIGAPPGDSQRLAFPAFARLNQIDPAKVSWVNIEPTAKVAAIAEKRVDGVVDYTTGQPFYDKAMGSGKAVRLQWADFGFDMYAMAILASDKTMKDRPKALRAFLEASYMGWRDVMANPKEALAIYKKRVPEIDVAIIEANMNMGFELMRTKNYADNGIGWIDDKKMCNSVDIVNTYMGLPKKVDCTAVYDKQFFIKVAMPLTVQ</sequence>
<dbReference type="GO" id="GO:0009228">
    <property type="term" value="P:thiamine biosynthetic process"/>
    <property type="evidence" value="ECO:0007669"/>
    <property type="project" value="UniProtKB-KW"/>
</dbReference>
<evidence type="ECO:0000256" key="11">
    <source>
        <dbReference type="ARBA" id="ARBA00048179"/>
    </source>
</evidence>